<reference evidence="3" key="1">
    <citation type="journal article" date="2023" name="G3 (Bethesda)">
        <title>A reference genome for the long-term kleptoplast-retaining sea slug Elysia crispata morphotype clarki.</title>
        <authorList>
            <person name="Eastman K.E."/>
            <person name="Pendleton A.L."/>
            <person name="Shaikh M.A."/>
            <person name="Suttiyut T."/>
            <person name="Ogas R."/>
            <person name="Tomko P."/>
            <person name="Gavelis G."/>
            <person name="Widhalm J.R."/>
            <person name="Wisecaver J.H."/>
        </authorList>
    </citation>
    <scope>NUCLEOTIDE SEQUENCE</scope>
    <source>
        <strain evidence="3">ECLA1</strain>
    </source>
</reference>
<keyword evidence="2" id="KW-1133">Transmembrane helix</keyword>
<dbReference type="Gene3D" id="3.40.720.10">
    <property type="entry name" value="Alkaline Phosphatase, subunit A"/>
    <property type="match status" value="1"/>
</dbReference>
<evidence type="ECO:0000256" key="2">
    <source>
        <dbReference type="SAM" id="Phobius"/>
    </source>
</evidence>
<feature type="compositionally biased region" description="Polar residues" evidence="1">
    <location>
        <begin position="514"/>
        <end position="526"/>
    </location>
</feature>
<feature type="region of interest" description="Disordered" evidence="1">
    <location>
        <begin position="441"/>
        <end position="471"/>
    </location>
</feature>
<dbReference type="AlphaFoldDB" id="A0AAE1D678"/>
<protein>
    <submittedName>
        <fullName evidence="3">Uncharacterized protein</fullName>
    </submittedName>
</protein>
<dbReference type="GO" id="GO:0005615">
    <property type="term" value="C:extracellular space"/>
    <property type="evidence" value="ECO:0007669"/>
    <property type="project" value="TreeGrafter"/>
</dbReference>
<dbReference type="EMBL" id="JAWDGP010005197">
    <property type="protein sequence ID" value="KAK3758851.1"/>
    <property type="molecule type" value="Genomic_DNA"/>
</dbReference>
<evidence type="ECO:0000313" key="4">
    <source>
        <dbReference type="Proteomes" id="UP001283361"/>
    </source>
</evidence>
<evidence type="ECO:0000313" key="3">
    <source>
        <dbReference type="EMBL" id="KAK3758851.1"/>
    </source>
</evidence>
<name>A0AAE1D678_9GAST</name>
<dbReference type="InterPro" id="IPR004245">
    <property type="entry name" value="DUF229"/>
</dbReference>
<accession>A0AAE1D678</accession>
<comment type="caution">
    <text evidence="3">The sequence shown here is derived from an EMBL/GenBank/DDBJ whole genome shotgun (WGS) entry which is preliminary data.</text>
</comment>
<dbReference type="InterPro" id="IPR017850">
    <property type="entry name" value="Alkaline_phosphatase_core_sf"/>
</dbReference>
<proteinExistence type="predicted"/>
<feature type="compositionally biased region" description="Polar residues" evidence="1">
    <location>
        <begin position="441"/>
        <end position="451"/>
    </location>
</feature>
<feature type="region of interest" description="Disordered" evidence="1">
    <location>
        <begin position="548"/>
        <end position="573"/>
    </location>
</feature>
<evidence type="ECO:0000256" key="1">
    <source>
        <dbReference type="SAM" id="MobiDB-lite"/>
    </source>
</evidence>
<dbReference type="Pfam" id="PF02995">
    <property type="entry name" value="DUF229"/>
    <property type="match status" value="2"/>
</dbReference>
<organism evidence="3 4">
    <name type="scientific">Elysia crispata</name>
    <name type="common">lettuce slug</name>
    <dbReference type="NCBI Taxonomy" id="231223"/>
    <lineage>
        <taxon>Eukaryota</taxon>
        <taxon>Metazoa</taxon>
        <taxon>Spiralia</taxon>
        <taxon>Lophotrochozoa</taxon>
        <taxon>Mollusca</taxon>
        <taxon>Gastropoda</taxon>
        <taxon>Heterobranchia</taxon>
        <taxon>Euthyneura</taxon>
        <taxon>Panpulmonata</taxon>
        <taxon>Sacoglossa</taxon>
        <taxon>Placobranchoidea</taxon>
        <taxon>Plakobranchidae</taxon>
        <taxon>Elysia</taxon>
    </lineage>
</organism>
<keyword evidence="2" id="KW-0472">Membrane</keyword>
<keyword evidence="4" id="KW-1185">Reference proteome</keyword>
<dbReference type="SUPFAM" id="SSF53649">
    <property type="entry name" value="Alkaline phosphatase-like"/>
    <property type="match status" value="1"/>
</dbReference>
<keyword evidence="2" id="KW-0812">Transmembrane</keyword>
<dbReference type="PANTHER" id="PTHR10974">
    <property type="entry name" value="FI08016P-RELATED"/>
    <property type="match status" value="1"/>
</dbReference>
<sequence length="654" mass="74450">MIIRDDPNRFILDKHAYRVRFNLNTPIGRVPHLALQSLLSVRGMHKNNRFLFLLLCSGVCFLVVLLSRRVLVVISTKPFKTFKIRQLDGRPRTNPSASTAIDQQSNFNNTDQANYTISQQVRKTRPKPVACVPPPIHPFDPSLSNVLESYAPLNCSSGLPSVVMVTGESTNILHLTVDRALVKQKLSRSAPPACRYRALNVKHGGDFNTTSTRWSGFFTDSIQVGAREEHFVVECRAASDPRSALVAKSYISVVRERRALEKSLQKKLLKHLKDYDPKETLNVLVLGIDGMSKQNMIRTLPQTRDFLLGTLKAKEMLNYNKNGMNTFPNVITMLTGKTVSEISSEYSWDTGQFFDNISFVWDEFAEAGYRTQMALDSSRVTSFHCSKQGFSRPPVHYYHRALVLESEPDALLRHKHGNCVGDVPEVTLLLDYVSQMASKFSTRGRRSNNGAENEISKSEDHARSKRSVPKKINGFRTSIGNVIYEYDKRTGRKISPQNPSNSHEEETKRVYVGHQTTKPYSTQNDQLRSEDFTNVDIEFSNLHGQDYRQKRVQQRNQHQASQPNQQAEQQQQRQAAVRPFFSYNFFVRLTHDNPQKASSGDVLYEEFFRSLHTSGALNNTVLIFFSDHGPRFGPLRLTSAWPSEMFMSSIDFQV</sequence>
<gene>
    <name evidence="3" type="ORF">RRG08_022195</name>
</gene>
<dbReference type="Proteomes" id="UP001283361">
    <property type="component" value="Unassembled WGS sequence"/>
</dbReference>
<feature type="region of interest" description="Disordered" evidence="1">
    <location>
        <begin position="490"/>
        <end position="529"/>
    </location>
</feature>
<feature type="compositionally biased region" description="Low complexity" evidence="1">
    <location>
        <begin position="554"/>
        <end position="573"/>
    </location>
</feature>
<feature type="transmembrane region" description="Helical" evidence="2">
    <location>
        <begin position="50"/>
        <end position="71"/>
    </location>
</feature>
<dbReference type="PANTHER" id="PTHR10974:SF1">
    <property type="entry name" value="FI08016P-RELATED"/>
    <property type="match status" value="1"/>
</dbReference>